<evidence type="ECO:0000256" key="1">
    <source>
        <dbReference type="SAM" id="Phobius"/>
    </source>
</evidence>
<dbReference type="EMBL" id="KU096999">
    <property type="protein sequence ID" value="AMW36222.1"/>
    <property type="molecule type" value="Genomic_DNA"/>
</dbReference>
<keyword evidence="1" id="KW-1133">Transmembrane helix</keyword>
<feature type="transmembrane region" description="Helical" evidence="1">
    <location>
        <begin position="1050"/>
        <end position="1072"/>
    </location>
</feature>
<sequence length="1089" mass="121157">MENISLPLLSIKLSANDMMKIIKIIYFAVLYAILTKANVQDHISNAVLSEDEILVDRTVLPDGTFLVSCYTDADYTDDFFSALILTDNTKEHPNREDAITITMLDTWDEDTAVECSNNIMSNIVGKSYDRVLTVNCRSSSEMAMEVVFKNPPAEQDVVSWMCLGIKENKNVIYSLTDAGSLAHKNVWEGRERAPVIALTTLPDYSNDDYVTLGCGVIDGELATTPGPYRAADFFNPQLGIKFSGDLYARDSYKSATHVCSSAYDPDVAKTTFKSGLLFRETLPTDVLTNCYNEMASNSVVKEFESNVTLFLDEKDETGVYLPQNDVIAVQFTDYLFLTPGPFFLKNPYKIVVQEGKQIAFKLPEKKDILFTPMADDSSFQMSSKLISKVFKAISTYLPRLKMLELVAFDEPSSSFTCRSGTLDTHMIYISRNCSLSASDLLSPPQAAQCDDESTRDMYFTVKINKNVQNDPIDIACNHVSKYALCVTTNEFTSDILGEVKILQPKSNPRSNHAENVGLGDYQTKIYEDHCDSLPRLETVSDFLVRFYREAKSECESCSFVRSSQELGLISDSDFRSLGIAPGCSQKLNMCTGKYASVAQISVKIPSSLTKKGGEWGCKIYGVSSPMRSWYGSLADEVACSGTRLIGSLSSPSKPILISHSENNLVLGCTDLNPRCVSKGAPSRAAVQLFGKDGKESEKVSSHTSVSTISTLNDYENVSCTSFDDTLSYNTSLYNLVNEIDDCVYLADCSYNDDERAIISCYLAISSYCEVLPFYNLKSDGRLIGSYIMGREVDITPLKDLVYFSIDVPAFIVPDNTTTHKLTFSGYKSFDMTDPSFTRVINLTPEKTIGNCTDYNLPTVITGYTVDENGNTVVTCSDPSFNVPGCQDSDEVESVQYYLEILPFEGTNDDDYLLKKQPWEKLVFTQRLHLGAGDVEWQTHHLEEATMFVLHDPVKYSIFSYIISKDRFAQAIKNSKAVIARCSKAILSSRHTVMNYARLDKSYVKYKKDYVFPQATLPPITVPTMAHVTVSPTTAEPEVIHELFHLDSSGFLFVVIGLIIIILVLALLAGYFIRQANKQAEEMDALMSVV</sequence>
<reference evidence="2" key="1">
    <citation type="submission" date="2015-11" db="EMBL/GenBank/DDBJ databases">
        <authorList>
            <person name="Chen M.H."/>
            <person name="Kuo S.T."/>
            <person name="Chang P.H."/>
        </authorList>
    </citation>
    <scope>NUCLEOTIDE SEQUENCE</scope>
    <source>
        <strain evidence="2">Taiwan/2005</strain>
    </source>
</reference>
<accession>A0A143DH22</accession>
<proteinExistence type="predicted"/>
<evidence type="ECO:0000313" key="2">
    <source>
        <dbReference type="EMBL" id="AMW36222.1"/>
    </source>
</evidence>
<gene>
    <name evidence="2" type="ORF">tc2005_p078c</name>
</gene>
<keyword evidence="1" id="KW-0812">Transmembrane</keyword>
<protein>
    <submittedName>
        <fullName evidence="2">Uncharacterized protein</fullName>
    </submittedName>
</protein>
<name>A0A143DH22_9VIRU</name>
<keyword evidence="1" id="KW-0472">Membrane</keyword>
<organism evidence="2">
    <name type="scientific">Abalone herpesvirus Taiwan/2005</name>
    <dbReference type="NCBI Taxonomy" id="1821058"/>
    <lineage>
        <taxon>Viruses</taxon>
        <taxon>Duplodnaviria</taxon>
        <taxon>Heunggongvirae</taxon>
        <taxon>Peploviricota</taxon>
        <taxon>Herviviricetes</taxon>
        <taxon>Herpesvirales</taxon>
    </lineage>
</organism>